<protein>
    <submittedName>
        <fullName evidence="1">Uncharacterized protein</fullName>
    </submittedName>
</protein>
<organism evidence="1 2">
    <name type="scientific">Colletotrichum kahawae</name>
    <name type="common">Coffee berry disease fungus</name>
    <dbReference type="NCBI Taxonomy" id="34407"/>
    <lineage>
        <taxon>Eukaryota</taxon>
        <taxon>Fungi</taxon>
        <taxon>Dikarya</taxon>
        <taxon>Ascomycota</taxon>
        <taxon>Pezizomycotina</taxon>
        <taxon>Sordariomycetes</taxon>
        <taxon>Hypocreomycetidae</taxon>
        <taxon>Glomerellales</taxon>
        <taxon>Glomerellaceae</taxon>
        <taxon>Colletotrichum</taxon>
        <taxon>Colletotrichum gloeosporioides species complex</taxon>
    </lineage>
</organism>
<dbReference type="AlphaFoldDB" id="A0AAE0DB45"/>
<evidence type="ECO:0000313" key="2">
    <source>
        <dbReference type="Proteomes" id="UP001281614"/>
    </source>
</evidence>
<dbReference type="Proteomes" id="UP001281614">
    <property type="component" value="Unassembled WGS sequence"/>
</dbReference>
<dbReference type="EMBL" id="VYYT01000112">
    <property type="protein sequence ID" value="KAK2769150.1"/>
    <property type="molecule type" value="Genomic_DNA"/>
</dbReference>
<gene>
    <name evidence="1" type="ORF">CKAH01_00757</name>
</gene>
<name>A0AAE0DB45_COLKA</name>
<evidence type="ECO:0000313" key="1">
    <source>
        <dbReference type="EMBL" id="KAK2769150.1"/>
    </source>
</evidence>
<comment type="caution">
    <text evidence="1">The sequence shown here is derived from an EMBL/GenBank/DDBJ whole genome shotgun (WGS) entry which is preliminary data.</text>
</comment>
<sequence>MGGQLRGSRRRIAHIHRKFLPSPEHVPRCHATRSTSEGVCSDRLQRRRLPASPPPPPSPLACGLGSLAGAAGRVFRLSLEFVMPRLESAARWLWGMRECASPENGAVQLVAADGRAPVWRRCERALLVLESVYFSEFDYRSGVGGRSIGLDHPESFPSRNTSALIRRGLF</sequence>
<keyword evidence="2" id="KW-1185">Reference proteome</keyword>
<proteinExistence type="predicted"/>
<accession>A0AAE0DB45</accession>
<reference evidence="1" key="1">
    <citation type="submission" date="2023-02" db="EMBL/GenBank/DDBJ databases">
        <title>Colletotrichum kahawae CIFC_Que2 genome sequencing and assembly.</title>
        <authorList>
            <person name="Baroncelli R."/>
        </authorList>
    </citation>
    <scope>NUCLEOTIDE SEQUENCE</scope>
    <source>
        <strain evidence="1">CIFC_Que2</strain>
    </source>
</reference>